<dbReference type="GO" id="GO:0003676">
    <property type="term" value="F:nucleic acid binding"/>
    <property type="evidence" value="ECO:0007669"/>
    <property type="project" value="InterPro"/>
</dbReference>
<dbReference type="Proteomes" id="UP000595437">
    <property type="component" value="Chromosome 9"/>
</dbReference>
<sequence>MLLTEQIVRRGAMVCGFRAGRTNIEIATFNNIPHGTVRNFRMTYNKFVEDGGKEEEFDVTNGKRKRRSDAHDDDIVDNIQQIIDKDPGRSMRGIARELSVSDFLVRKIVKQDIRYKSYSLRRGQFMSAATKERRAERAAALLNKFKHPPDKDMLIFYSNEKNFNQDQKVNKKNNRWLCSDPSEVPIVMATKFPATVMVLGVISNKGDVMPPHVYLDVLKNIVKPWMDQVAGDRPYLWQQDGAPAHTAKKVQDWCEDNFPHSLGQGNLNPLDFFVWGVAERDTNRSPHSTKQSLINSITEVFANFDRESVVNACSRVRSRLEEVVDAKGDFIR</sequence>
<name>A0A7T8GZH4_CALRO</name>
<evidence type="ECO:0000313" key="1">
    <source>
        <dbReference type="EMBL" id="QQP40582.1"/>
    </source>
</evidence>
<evidence type="ECO:0000313" key="2">
    <source>
        <dbReference type="Proteomes" id="UP000595437"/>
    </source>
</evidence>
<keyword evidence="2" id="KW-1185">Reference proteome</keyword>
<dbReference type="EMBL" id="CP045898">
    <property type="protein sequence ID" value="QQP40582.1"/>
    <property type="molecule type" value="Genomic_DNA"/>
</dbReference>
<accession>A0A7T8GZH4</accession>
<dbReference type="PANTHER" id="PTHR46068">
    <property type="entry name" value="PROTEIN CBG27172"/>
    <property type="match status" value="1"/>
</dbReference>
<dbReference type="PANTHER" id="PTHR46068:SF1">
    <property type="entry name" value="TRANSPOSASE IS30-LIKE HTH DOMAIN-CONTAINING PROTEIN"/>
    <property type="match status" value="1"/>
</dbReference>
<proteinExistence type="predicted"/>
<organism evidence="1 2">
    <name type="scientific">Caligus rogercresseyi</name>
    <name type="common">Sea louse</name>
    <dbReference type="NCBI Taxonomy" id="217165"/>
    <lineage>
        <taxon>Eukaryota</taxon>
        <taxon>Metazoa</taxon>
        <taxon>Ecdysozoa</taxon>
        <taxon>Arthropoda</taxon>
        <taxon>Crustacea</taxon>
        <taxon>Multicrustacea</taxon>
        <taxon>Hexanauplia</taxon>
        <taxon>Copepoda</taxon>
        <taxon>Siphonostomatoida</taxon>
        <taxon>Caligidae</taxon>
        <taxon>Caligus</taxon>
    </lineage>
</organism>
<dbReference type="Gene3D" id="3.30.420.10">
    <property type="entry name" value="Ribonuclease H-like superfamily/Ribonuclease H"/>
    <property type="match status" value="1"/>
</dbReference>
<dbReference type="AlphaFoldDB" id="A0A7T8GZH4"/>
<gene>
    <name evidence="1" type="ORF">FKW44_014679</name>
</gene>
<dbReference type="InterPro" id="IPR036397">
    <property type="entry name" value="RNaseH_sf"/>
</dbReference>
<reference evidence="2" key="1">
    <citation type="submission" date="2021-01" db="EMBL/GenBank/DDBJ databases">
        <title>Caligus Genome Assembly.</title>
        <authorList>
            <person name="Gallardo-Escarate C."/>
        </authorList>
    </citation>
    <scope>NUCLEOTIDE SEQUENCE [LARGE SCALE GENOMIC DNA]</scope>
</reference>
<protein>
    <submittedName>
        <fullName evidence="1">Transposable element tcb2 transposase</fullName>
    </submittedName>
</protein>